<sequence>MFRKAVTILVACFAIATGIVWYGVYLPLSAKIEDPGSKVLPFVLRFVELLSHSGNKLGIGTRIGIARTTFAWLDWIDHGQGEWKKGINITDSTIAGVPVTIFCPDVTTTSTPPGLIHFHGGGFAIGSRKYKSYMITCIMLANGTKSVVIAVDYRLAPENTFPAPFKDAFDVVSAVITEPTKFGVDGNRIAVIGDSSGGLLSAAVSLEFAKLARPRKIAAQVLIYPWLQTIDTVCLPSYKAYREGFPLSDKSMAFYASAATVGSQDMVPEYLAGNVSRYFMQTPYWKYVAELSTCKIPTEKSKVNLPSNFVEKVTDPRLSPLLAEDLSGSPPTFVAIAEYDVLANEGTLFAKRIKEAGVPVVEKQYKTYHGFVQNVGLPIGNDTFAKMAVNDIVNFLNSVYYNNV</sequence>
<organism evidence="3 4">
    <name type="scientific">Paramuricea clavata</name>
    <name type="common">Red gorgonian</name>
    <name type="synonym">Violescent sea-whip</name>
    <dbReference type="NCBI Taxonomy" id="317549"/>
    <lineage>
        <taxon>Eukaryota</taxon>
        <taxon>Metazoa</taxon>
        <taxon>Cnidaria</taxon>
        <taxon>Anthozoa</taxon>
        <taxon>Octocorallia</taxon>
        <taxon>Malacalcyonacea</taxon>
        <taxon>Plexauridae</taxon>
        <taxon>Paramuricea</taxon>
    </lineage>
</organism>
<comment type="caution">
    <text evidence="3">The sequence shown here is derived from an EMBL/GenBank/DDBJ whole genome shotgun (WGS) entry which is preliminary data.</text>
</comment>
<reference evidence="3" key="1">
    <citation type="submission" date="2020-04" db="EMBL/GenBank/DDBJ databases">
        <authorList>
            <person name="Alioto T."/>
            <person name="Alioto T."/>
            <person name="Gomez Garrido J."/>
        </authorList>
    </citation>
    <scope>NUCLEOTIDE SEQUENCE</scope>
    <source>
        <strain evidence="3">A484AB</strain>
    </source>
</reference>
<protein>
    <submittedName>
        <fullName evidence="3">Arylacetamide deacetylase-like</fullName>
    </submittedName>
</protein>
<dbReference type="PANTHER" id="PTHR48081">
    <property type="entry name" value="AB HYDROLASE SUPERFAMILY PROTEIN C4A8.06C"/>
    <property type="match status" value="1"/>
</dbReference>
<dbReference type="AlphaFoldDB" id="A0A7D9I7G9"/>
<dbReference type="SUPFAM" id="SSF53474">
    <property type="entry name" value="alpha/beta-Hydrolases"/>
    <property type="match status" value="1"/>
</dbReference>
<gene>
    <name evidence="3" type="ORF">PACLA_8A066833</name>
</gene>
<evidence type="ECO:0000313" key="3">
    <source>
        <dbReference type="EMBL" id="CAB3998408.1"/>
    </source>
</evidence>
<accession>A0A7D9I7G9</accession>
<name>A0A7D9I7G9_PARCT</name>
<dbReference type="Pfam" id="PF07859">
    <property type="entry name" value="Abhydrolase_3"/>
    <property type="match status" value="2"/>
</dbReference>
<dbReference type="EMBL" id="CACRXK020003346">
    <property type="protein sequence ID" value="CAB3998408.1"/>
    <property type="molecule type" value="Genomic_DNA"/>
</dbReference>
<dbReference type="InterPro" id="IPR029058">
    <property type="entry name" value="AB_hydrolase_fold"/>
</dbReference>
<feature type="domain" description="Alpha/beta hydrolase fold-3" evidence="2">
    <location>
        <begin position="311"/>
        <end position="372"/>
    </location>
</feature>
<evidence type="ECO:0000313" key="4">
    <source>
        <dbReference type="Proteomes" id="UP001152795"/>
    </source>
</evidence>
<dbReference type="InterPro" id="IPR013094">
    <property type="entry name" value="AB_hydrolase_3"/>
</dbReference>
<dbReference type="Gene3D" id="3.40.50.1820">
    <property type="entry name" value="alpha/beta hydrolase"/>
    <property type="match status" value="1"/>
</dbReference>
<evidence type="ECO:0000259" key="2">
    <source>
        <dbReference type="Pfam" id="PF07859"/>
    </source>
</evidence>
<keyword evidence="1" id="KW-0378">Hydrolase</keyword>
<keyword evidence="4" id="KW-1185">Reference proteome</keyword>
<dbReference type="Proteomes" id="UP001152795">
    <property type="component" value="Unassembled WGS sequence"/>
</dbReference>
<dbReference type="InterPro" id="IPR050300">
    <property type="entry name" value="GDXG_lipolytic_enzyme"/>
</dbReference>
<proteinExistence type="predicted"/>
<dbReference type="GO" id="GO:0016787">
    <property type="term" value="F:hydrolase activity"/>
    <property type="evidence" value="ECO:0007669"/>
    <property type="project" value="UniProtKB-KW"/>
</dbReference>
<evidence type="ECO:0000256" key="1">
    <source>
        <dbReference type="ARBA" id="ARBA00022801"/>
    </source>
</evidence>
<dbReference type="OrthoDB" id="5967440at2759"/>
<feature type="domain" description="Alpha/beta hydrolase fold-3" evidence="2">
    <location>
        <begin position="115"/>
        <end position="264"/>
    </location>
</feature>
<dbReference type="PANTHER" id="PTHR48081:SF8">
    <property type="entry name" value="ALPHA_BETA HYDROLASE FOLD-3 DOMAIN-CONTAINING PROTEIN-RELATED"/>
    <property type="match status" value="1"/>
</dbReference>